<dbReference type="EMBL" id="JASCXX010000011">
    <property type="protein sequence ID" value="MDI6449476.1"/>
    <property type="molecule type" value="Genomic_DNA"/>
</dbReference>
<evidence type="ECO:0000256" key="4">
    <source>
        <dbReference type="ARBA" id="ARBA00022723"/>
    </source>
</evidence>
<keyword evidence="3 8" id="KW-0540">Nuclease</keyword>
<feature type="binding site" evidence="8">
    <location>
        <position position="7"/>
    </location>
    <ligand>
        <name>Mg(2+)</name>
        <dbReference type="ChEBI" id="CHEBI:18420"/>
    </ligand>
</feature>
<dbReference type="Proteomes" id="UP001431776">
    <property type="component" value="Unassembled WGS sequence"/>
</dbReference>
<dbReference type="GO" id="GO:0004540">
    <property type="term" value="F:RNA nuclease activity"/>
    <property type="evidence" value="ECO:0007669"/>
    <property type="project" value="InterPro"/>
</dbReference>
<dbReference type="SMART" id="SM00670">
    <property type="entry name" value="PINc"/>
    <property type="match status" value="1"/>
</dbReference>
<name>A0AAW6U1K5_9BACT</name>
<dbReference type="InterPro" id="IPR022907">
    <property type="entry name" value="VapC_family"/>
</dbReference>
<dbReference type="PANTHER" id="PTHR33653">
    <property type="entry name" value="RIBONUCLEASE VAPC2"/>
    <property type="match status" value="1"/>
</dbReference>
<organism evidence="10 11">
    <name type="scientific">Anaerobaca lacustris</name>
    <dbReference type="NCBI Taxonomy" id="3044600"/>
    <lineage>
        <taxon>Bacteria</taxon>
        <taxon>Pseudomonadati</taxon>
        <taxon>Planctomycetota</taxon>
        <taxon>Phycisphaerae</taxon>
        <taxon>Sedimentisphaerales</taxon>
        <taxon>Anaerobacaceae</taxon>
        <taxon>Anaerobaca</taxon>
    </lineage>
</organism>
<evidence type="ECO:0000259" key="9">
    <source>
        <dbReference type="SMART" id="SM00670"/>
    </source>
</evidence>
<evidence type="ECO:0000256" key="3">
    <source>
        <dbReference type="ARBA" id="ARBA00022722"/>
    </source>
</evidence>
<comment type="caution">
    <text evidence="10">The sequence shown here is derived from an EMBL/GenBank/DDBJ whole genome shotgun (WGS) entry which is preliminary data.</text>
</comment>
<dbReference type="EC" id="3.1.-.-" evidence="8"/>
<protein>
    <recommendedName>
        <fullName evidence="8">Ribonuclease VapC</fullName>
        <shortName evidence="8">RNase VapC</shortName>
        <ecNumber evidence="8">3.1.-.-</ecNumber>
    </recommendedName>
    <alternativeName>
        <fullName evidence="8">Toxin VapC</fullName>
    </alternativeName>
</protein>
<dbReference type="CDD" id="cd18753">
    <property type="entry name" value="PIN_VapC4-5_FitB-like"/>
    <property type="match status" value="1"/>
</dbReference>
<evidence type="ECO:0000256" key="5">
    <source>
        <dbReference type="ARBA" id="ARBA00022801"/>
    </source>
</evidence>
<evidence type="ECO:0000313" key="10">
    <source>
        <dbReference type="EMBL" id="MDI6449476.1"/>
    </source>
</evidence>
<comment type="similarity">
    <text evidence="7 8">Belongs to the PINc/VapC protein family.</text>
</comment>
<dbReference type="InterPro" id="IPR050556">
    <property type="entry name" value="Type_II_TA_system_RNase"/>
</dbReference>
<dbReference type="HAMAP" id="MF_00265">
    <property type="entry name" value="VapC_Nob1"/>
    <property type="match status" value="1"/>
</dbReference>
<gene>
    <name evidence="8" type="primary">vapC</name>
    <name evidence="10" type="ORF">QJ522_10525</name>
</gene>
<evidence type="ECO:0000256" key="6">
    <source>
        <dbReference type="ARBA" id="ARBA00022842"/>
    </source>
</evidence>
<keyword evidence="5 8" id="KW-0378">Hydrolase</keyword>
<dbReference type="AlphaFoldDB" id="A0AAW6U1K5"/>
<comment type="function">
    <text evidence="8">Toxic component of a toxin-antitoxin (TA) system. An RNase.</text>
</comment>
<evidence type="ECO:0000313" key="11">
    <source>
        <dbReference type="Proteomes" id="UP001431776"/>
    </source>
</evidence>
<reference evidence="10" key="1">
    <citation type="submission" date="2023-05" db="EMBL/GenBank/DDBJ databases">
        <title>Anaerotaeda fermentans gen. nov., sp. nov., a novel anaerobic planctomycete of the new family within the order Sedimentisphaerales isolated from Taman Peninsula, Russia.</title>
        <authorList>
            <person name="Khomyakova M.A."/>
            <person name="Merkel A.Y."/>
            <person name="Slobodkin A.I."/>
        </authorList>
    </citation>
    <scope>NUCLEOTIDE SEQUENCE</scope>
    <source>
        <strain evidence="10">M17dextr</strain>
    </source>
</reference>
<dbReference type="Gene3D" id="3.40.50.1010">
    <property type="entry name" value="5'-nuclease"/>
    <property type="match status" value="1"/>
</dbReference>
<proteinExistence type="inferred from homology"/>
<accession>A0AAW6U1K5</accession>
<evidence type="ECO:0000256" key="1">
    <source>
        <dbReference type="ARBA" id="ARBA00001946"/>
    </source>
</evidence>
<dbReference type="Pfam" id="PF01850">
    <property type="entry name" value="PIN"/>
    <property type="match status" value="1"/>
</dbReference>
<evidence type="ECO:0000256" key="7">
    <source>
        <dbReference type="ARBA" id="ARBA00038093"/>
    </source>
</evidence>
<dbReference type="GO" id="GO:0090729">
    <property type="term" value="F:toxin activity"/>
    <property type="evidence" value="ECO:0007669"/>
    <property type="project" value="UniProtKB-KW"/>
</dbReference>
<keyword evidence="11" id="KW-1185">Reference proteome</keyword>
<keyword evidence="8" id="KW-0800">Toxin</keyword>
<feature type="binding site" evidence="8">
    <location>
        <position position="98"/>
    </location>
    <ligand>
        <name>Mg(2+)</name>
        <dbReference type="ChEBI" id="CHEBI:18420"/>
    </ligand>
</feature>
<dbReference type="SUPFAM" id="SSF88723">
    <property type="entry name" value="PIN domain-like"/>
    <property type="match status" value="1"/>
</dbReference>
<dbReference type="RefSeq" id="WP_349244885.1">
    <property type="nucleotide sequence ID" value="NZ_JASCXX010000011.1"/>
</dbReference>
<dbReference type="GO" id="GO:0016787">
    <property type="term" value="F:hydrolase activity"/>
    <property type="evidence" value="ECO:0007669"/>
    <property type="project" value="UniProtKB-KW"/>
</dbReference>
<dbReference type="InterPro" id="IPR002716">
    <property type="entry name" value="PIN_dom"/>
</dbReference>
<comment type="cofactor">
    <cofactor evidence="1 8">
        <name>Mg(2+)</name>
        <dbReference type="ChEBI" id="CHEBI:18420"/>
    </cofactor>
</comment>
<keyword evidence="2 8" id="KW-1277">Toxin-antitoxin system</keyword>
<sequence length="131" mass="14666">MSRLLIDTSAYSRLLAGDPNVREALEQADVVYVSVFVLAELYVGFKGGSKEPRNRRLLRRFVSRPTVRILSATQETAEVFAAVKHSLRRAGTPLPLNDVWIAAHAIETGAVLATFDAHFRKVPGLRLWDRH</sequence>
<dbReference type="GO" id="GO:0000287">
    <property type="term" value="F:magnesium ion binding"/>
    <property type="evidence" value="ECO:0007669"/>
    <property type="project" value="UniProtKB-UniRule"/>
</dbReference>
<evidence type="ECO:0000256" key="2">
    <source>
        <dbReference type="ARBA" id="ARBA00022649"/>
    </source>
</evidence>
<keyword evidence="6 8" id="KW-0460">Magnesium</keyword>
<dbReference type="PANTHER" id="PTHR33653:SF1">
    <property type="entry name" value="RIBONUCLEASE VAPC2"/>
    <property type="match status" value="1"/>
</dbReference>
<dbReference type="InterPro" id="IPR029060">
    <property type="entry name" value="PIN-like_dom_sf"/>
</dbReference>
<keyword evidence="4 8" id="KW-0479">Metal-binding</keyword>
<feature type="domain" description="PIN" evidence="9">
    <location>
        <begin position="2"/>
        <end position="121"/>
    </location>
</feature>
<evidence type="ECO:0000256" key="8">
    <source>
        <dbReference type="HAMAP-Rule" id="MF_00265"/>
    </source>
</evidence>